<dbReference type="Proteomes" id="UP001428774">
    <property type="component" value="Unassembled WGS sequence"/>
</dbReference>
<proteinExistence type="predicted"/>
<protein>
    <submittedName>
        <fullName evidence="1">Uncharacterized protein</fullName>
    </submittedName>
</protein>
<evidence type="ECO:0000313" key="2">
    <source>
        <dbReference type="Proteomes" id="UP001428774"/>
    </source>
</evidence>
<reference evidence="1 2" key="1">
    <citation type="submission" date="2024-05" db="EMBL/GenBank/DDBJ databases">
        <title>Genome sequence of Ponticoccus litoralis KCCM 90028.</title>
        <authorList>
            <person name="Kim J.M."/>
            <person name="Lee J.K."/>
            <person name="Choi B.J."/>
            <person name="Bayburt H."/>
            <person name="Baek J.H."/>
            <person name="Jeon C.O."/>
        </authorList>
    </citation>
    <scope>NUCLEOTIDE SEQUENCE [LARGE SCALE GENOMIC DNA]</scope>
    <source>
        <strain evidence="1 2">KCCM 90028</strain>
    </source>
</reference>
<dbReference type="EMBL" id="JBDNCH010000002">
    <property type="protein sequence ID" value="MEN9059863.1"/>
    <property type="molecule type" value="Genomic_DNA"/>
</dbReference>
<organism evidence="1 2">
    <name type="scientific">Ponticoccus litoralis</name>
    <dbReference type="NCBI Taxonomy" id="422297"/>
    <lineage>
        <taxon>Bacteria</taxon>
        <taxon>Pseudomonadati</taxon>
        <taxon>Pseudomonadota</taxon>
        <taxon>Alphaproteobacteria</taxon>
        <taxon>Rhodobacterales</taxon>
        <taxon>Roseobacteraceae</taxon>
        <taxon>Ponticoccus</taxon>
    </lineage>
</organism>
<gene>
    <name evidence="1" type="ORF">ABFB10_01255</name>
</gene>
<sequence length="228" mass="24651">MDSGVPMNQRPKHIRKEGLIAELVVEVLRRRPQPVPHIGQDTGHAAPHPGKDQLVVVDVVAHDVEATAGIQPVRDRQQLFCIHARIGVAADEDVDIGVVRGREPPHRADRGIVFAGHQDDLRAIGLQGVPGVLRHRGVAVETRRPADVKMLGDLRVHQRAGDVFRAIAPERKRNDVPVPPLGVEAAPARLDGQVLAGRGLEGLMRQPVLQDEVPVTLGLGLFLAAHAP</sequence>
<evidence type="ECO:0000313" key="1">
    <source>
        <dbReference type="EMBL" id="MEN9059863.1"/>
    </source>
</evidence>
<keyword evidence="2" id="KW-1185">Reference proteome</keyword>
<name>A0AAW9SGJ0_9RHOB</name>
<dbReference type="AlphaFoldDB" id="A0AAW9SGJ0"/>
<dbReference type="RefSeq" id="WP_347165004.1">
    <property type="nucleotide sequence ID" value="NZ_JBDNCH010000002.1"/>
</dbReference>
<accession>A0AAW9SGJ0</accession>
<comment type="caution">
    <text evidence="1">The sequence shown here is derived from an EMBL/GenBank/DDBJ whole genome shotgun (WGS) entry which is preliminary data.</text>
</comment>